<dbReference type="OrthoDB" id="9900537at2759"/>
<dbReference type="Proteomes" id="UP000574191">
    <property type="component" value="Unassembled WGS sequence"/>
</dbReference>
<evidence type="ECO:0000256" key="3">
    <source>
        <dbReference type="ARBA" id="ARBA00022801"/>
    </source>
</evidence>
<dbReference type="InterPro" id="IPR036157">
    <property type="entry name" value="dUTPase-like_sf"/>
</dbReference>
<evidence type="ECO:0000313" key="6">
    <source>
        <dbReference type="Proteomes" id="UP000574191"/>
    </source>
</evidence>
<dbReference type="Pfam" id="PF00692">
    <property type="entry name" value="dUTPase"/>
    <property type="match status" value="1"/>
</dbReference>
<dbReference type="PANTHER" id="PTHR19422:SF123">
    <property type="entry name" value="RT1 CLASS I, LOCUS CE15"/>
    <property type="match status" value="1"/>
</dbReference>
<dbReference type="EMBL" id="VYZP01036127">
    <property type="protein sequence ID" value="NXR90298.1"/>
    <property type="molecule type" value="Genomic_DNA"/>
</dbReference>
<feature type="domain" description="Peptidase A2" evidence="4">
    <location>
        <begin position="195"/>
        <end position="238"/>
    </location>
</feature>
<evidence type="ECO:0000256" key="2">
    <source>
        <dbReference type="ARBA" id="ARBA00022750"/>
    </source>
</evidence>
<dbReference type="PANTHER" id="PTHR19422">
    <property type="entry name" value="GAG RETROVIRAL POLYPROTEIN"/>
    <property type="match status" value="1"/>
</dbReference>
<proteinExistence type="predicted"/>
<dbReference type="PROSITE" id="PS00141">
    <property type="entry name" value="ASP_PROTEASE"/>
    <property type="match status" value="1"/>
</dbReference>
<evidence type="ECO:0000256" key="1">
    <source>
        <dbReference type="ARBA" id="ARBA00022670"/>
    </source>
</evidence>
<accession>A0A7L2Q000</accession>
<dbReference type="InterPro" id="IPR051592">
    <property type="entry name" value="HERV-K_Pro_peptidase_A2"/>
</dbReference>
<dbReference type="InterPro" id="IPR008919">
    <property type="entry name" value="Retrov_capsid_N"/>
</dbReference>
<dbReference type="GO" id="GO:0006508">
    <property type="term" value="P:proteolysis"/>
    <property type="evidence" value="ECO:0007669"/>
    <property type="project" value="UniProtKB-KW"/>
</dbReference>
<dbReference type="InterPro" id="IPR001969">
    <property type="entry name" value="Aspartic_peptidase_AS"/>
</dbReference>
<name>A0A7L2Q000_9PASS</name>
<dbReference type="InterPro" id="IPR021109">
    <property type="entry name" value="Peptidase_aspartic_dom_sf"/>
</dbReference>
<evidence type="ECO:0000259" key="4">
    <source>
        <dbReference type="PROSITE" id="PS50175"/>
    </source>
</evidence>
<dbReference type="Pfam" id="PF00077">
    <property type="entry name" value="RVP"/>
    <property type="match status" value="1"/>
</dbReference>
<dbReference type="GO" id="GO:0004190">
    <property type="term" value="F:aspartic-type endopeptidase activity"/>
    <property type="evidence" value="ECO:0007669"/>
    <property type="project" value="UniProtKB-KW"/>
</dbReference>
<dbReference type="Gene3D" id="2.40.70.10">
    <property type="entry name" value="Acid Proteases"/>
    <property type="match status" value="1"/>
</dbReference>
<dbReference type="InterPro" id="IPR001995">
    <property type="entry name" value="Peptidase_A2_cat"/>
</dbReference>
<keyword evidence="6" id="KW-1185">Reference proteome</keyword>
<sequence length="238" mass="25550">QLRQTVSQFGFKSEPVKQMLDYLFDTQLLLPNDLRSIAKLIATSCLQPATAGSLGLDLAAAVKVTLMTTRPEKISTGVYGPIQIKGQGYGGLLLGRSSVSIIGLFVLPSVIDADYKREIQIMAYTPFPPLTIEAGQRIAQFIPLPQLSSGVQPLKHNPRGAQGFGSSGLAMLTMDLHSRPKKKIKISYAGQTVELWGLLDTGADTSIVAPEKWPPGWPVRATTDTVTGVGGFTLAQKT</sequence>
<dbReference type="PROSITE" id="PS50175">
    <property type="entry name" value="ASP_PROT_RETROV"/>
    <property type="match status" value="1"/>
</dbReference>
<dbReference type="Gene3D" id="2.70.40.10">
    <property type="match status" value="1"/>
</dbReference>
<organism evidence="5 6">
    <name type="scientific">Hypocryptadius cinnamomeus</name>
    <dbReference type="NCBI Taxonomy" id="589841"/>
    <lineage>
        <taxon>Eukaryota</taxon>
        <taxon>Metazoa</taxon>
        <taxon>Chordata</taxon>
        <taxon>Craniata</taxon>
        <taxon>Vertebrata</taxon>
        <taxon>Euteleostomi</taxon>
        <taxon>Archelosauria</taxon>
        <taxon>Archosauria</taxon>
        <taxon>Dinosauria</taxon>
        <taxon>Saurischia</taxon>
        <taxon>Theropoda</taxon>
        <taxon>Coelurosauria</taxon>
        <taxon>Aves</taxon>
        <taxon>Neognathae</taxon>
        <taxon>Neoaves</taxon>
        <taxon>Telluraves</taxon>
        <taxon>Australaves</taxon>
        <taxon>Passeriformes</taxon>
        <taxon>Sylvioidea</taxon>
        <taxon>Zosteropidae</taxon>
        <taxon>Hypocryptadius</taxon>
    </lineage>
</organism>
<dbReference type="SUPFAM" id="SSF51283">
    <property type="entry name" value="dUTPase-like"/>
    <property type="match status" value="1"/>
</dbReference>
<keyword evidence="3" id="KW-0378">Hydrolase</keyword>
<keyword evidence="2" id="KW-0064">Aspartyl protease</keyword>
<dbReference type="SUPFAM" id="SSF50630">
    <property type="entry name" value="Acid proteases"/>
    <property type="match status" value="1"/>
</dbReference>
<protein>
    <submittedName>
        <fullName evidence="5">POK9 protein</fullName>
    </submittedName>
</protein>
<dbReference type="InterPro" id="IPR018061">
    <property type="entry name" value="Retropepsins"/>
</dbReference>
<dbReference type="Pfam" id="PF00607">
    <property type="entry name" value="Gag_p24"/>
    <property type="match status" value="1"/>
</dbReference>
<evidence type="ECO:0000313" key="5">
    <source>
        <dbReference type="EMBL" id="NXR90298.1"/>
    </source>
</evidence>
<dbReference type="InterPro" id="IPR029054">
    <property type="entry name" value="dUTPase-like"/>
</dbReference>
<dbReference type="AlphaFoldDB" id="A0A7L2Q000"/>
<feature type="non-terminal residue" evidence="5">
    <location>
        <position position="1"/>
    </location>
</feature>
<reference evidence="5 6" key="1">
    <citation type="submission" date="2019-09" db="EMBL/GenBank/DDBJ databases">
        <title>Bird 10,000 Genomes (B10K) Project - Family phase.</title>
        <authorList>
            <person name="Zhang G."/>
        </authorList>
    </citation>
    <scope>NUCLEOTIDE SEQUENCE [LARGE SCALE GENOMIC DNA]</scope>
    <source>
        <strain evidence="5">B10K-DU-002-83</strain>
    </source>
</reference>
<dbReference type="GO" id="GO:0016032">
    <property type="term" value="P:viral process"/>
    <property type="evidence" value="ECO:0007669"/>
    <property type="project" value="InterPro"/>
</dbReference>
<keyword evidence="1" id="KW-0645">Protease</keyword>
<dbReference type="Gene3D" id="1.10.375.10">
    <property type="entry name" value="Human Immunodeficiency Virus Type 1 Capsid Protein"/>
    <property type="match status" value="1"/>
</dbReference>
<comment type="caution">
    <text evidence="5">The sequence shown here is derived from an EMBL/GenBank/DDBJ whole genome shotgun (WGS) entry which is preliminary data.</text>
</comment>
<feature type="non-terminal residue" evidence="5">
    <location>
        <position position="238"/>
    </location>
</feature>
<gene>
    <name evidence="5" type="primary">Ervk9</name>
    <name evidence="5" type="ORF">HYPCIN_R09488</name>
</gene>